<keyword evidence="2" id="KW-1003">Cell membrane</keyword>
<evidence type="ECO:0000256" key="4">
    <source>
        <dbReference type="ARBA" id="ARBA00022679"/>
    </source>
</evidence>
<dbReference type="Gene3D" id="3.90.550.10">
    <property type="entry name" value="Spore Coat Polysaccharide Biosynthesis Protein SpsA, Chain A"/>
    <property type="match status" value="1"/>
</dbReference>
<dbReference type="AlphaFoldDB" id="A0AAE9XFQ1"/>
<dbReference type="PANTHER" id="PTHR48090">
    <property type="entry name" value="UNDECAPRENYL-PHOSPHATE 4-DEOXY-4-FORMAMIDO-L-ARABINOSE TRANSFERASE-RELATED"/>
    <property type="match status" value="1"/>
</dbReference>
<evidence type="ECO:0000256" key="6">
    <source>
        <dbReference type="ARBA" id="ARBA00022989"/>
    </source>
</evidence>
<feature type="domain" description="Glycosyltransferase 2-like" evidence="10">
    <location>
        <begin position="5"/>
        <end position="166"/>
    </location>
</feature>
<dbReference type="Proteomes" id="UP001179600">
    <property type="component" value="Chromosome"/>
</dbReference>
<dbReference type="PANTHER" id="PTHR48090:SF8">
    <property type="entry name" value="GLYCOSYLTRANSFERASE CSBB-RELATED"/>
    <property type="match status" value="1"/>
</dbReference>
<evidence type="ECO:0000256" key="9">
    <source>
        <dbReference type="SAM" id="Phobius"/>
    </source>
</evidence>
<accession>A0AAE9XFQ1</accession>
<feature type="transmembrane region" description="Helical" evidence="9">
    <location>
        <begin position="264"/>
        <end position="289"/>
    </location>
</feature>
<dbReference type="FunFam" id="3.90.550.10:FF:000079">
    <property type="entry name" value="Probable glycosyl transferase"/>
    <property type="match status" value="1"/>
</dbReference>
<proteinExistence type="inferred from homology"/>
<dbReference type="InterPro" id="IPR050256">
    <property type="entry name" value="Glycosyltransferase_2"/>
</dbReference>
<reference evidence="11" key="1">
    <citation type="submission" date="2023-01" db="EMBL/GenBank/DDBJ databases">
        <title>Oxazolidinone resistance genes in florfenicol resistant enterococci from beef cattle and veal calves at slaughter.</title>
        <authorList>
            <person name="Biggel M."/>
        </authorList>
    </citation>
    <scope>NUCLEOTIDE SEQUENCE</scope>
    <source>
        <strain evidence="11">K204-1</strain>
    </source>
</reference>
<keyword evidence="6 9" id="KW-1133">Transmembrane helix</keyword>
<keyword evidence="3" id="KW-0328">Glycosyltransferase</keyword>
<evidence type="ECO:0000256" key="1">
    <source>
        <dbReference type="ARBA" id="ARBA00004651"/>
    </source>
</evidence>
<comment type="subcellular location">
    <subcellularLocation>
        <location evidence="1">Cell membrane</location>
        <topology evidence="1">Multi-pass membrane protein</topology>
    </subcellularLocation>
</comment>
<evidence type="ECO:0000256" key="3">
    <source>
        <dbReference type="ARBA" id="ARBA00022676"/>
    </source>
</evidence>
<gene>
    <name evidence="11" type="ORF">PML95_02815</name>
</gene>
<keyword evidence="4" id="KW-0808">Transferase</keyword>
<evidence type="ECO:0000256" key="7">
    <source>
        <dbReference type="ARBA" id="ARBA00023136"/>
    </source>
</evidence>
<organism evidence="11 12">
    <name type="scientific">Vagococcus lutrae</name>
    <dbReference type="NCBI Taxonomy" id="81947"/>
    <lineage>
        <taxon>Bacteria</taxon>
        <taxon>Bacillati</taxon>
        <taxon>Bacillota</taxon>
        <taxon>Bacilli</taxon>
        <taxon>Lactobacillales</taxon>
        <taxon>Enterococcaceae</taxon>
        <taxon>Vagococcus</taxon>
    </lineage>
</organism>
<dbReference type="SUPFAM" id="SSF53448">
    <property type="entry name" value="Nucleotide-diphospho-sugar transferases"/>
    <property type="match status" value="1"/>
</dbReference>
<keyword evidence="5 9" id="KW-0812">Transmembrane</keyword>
<dbReference type="RefSeq" id="WP_272163544.1">
    <property type="nucleotide sequence ID" value="NZ_CP116507.1"/>
</dbReference>
<sequence>MKLITICIPFFNEEENIYAVHKELTKLANSFKTKYLFEFLFINDGSFDTSLDLVKELAQVDSRVQYVDLSRNYGKEVAMLAGFDHARGDAMVIMDADLQHPPEVIPNMISEWEKGYQDVYGKRLARHGEPFYKKTFSKLYYKILGMFSKLPVLESVGDFRLLDRKCIDGIKQLRESERYTKGLYMWVGYKKKEVTFEANERFAGETKWKFNSLLRLAIDGIVSNSVKPLRFSLISGLIIALISFIYMIYVLIKTLLFDNPTPGYPSLVILILFLSGTQLIFLGIIGEYIGRIFIESKNRPPYLIQDYFKQEVKDLEENNHHDEKI</sequence>
<evidence type="ECO:0000256" key="2">
    <source>
        <dbReference type="ARBA" id="ARBA00022475"/>
    </source>
</evidence>
<comment type="similarity">
    <text evidence="8">Belongs to the glycosyltransferase 2 family. GtrB subfamily.</text>
</comment>
<evidence type="ECO:0000256" key="5">
    <source>
        <dbReference type="ARBA" id="ARBA00022692"/>
    </source>
</evidence>
<dbReference type="InterPro" id="IPR001173">
    <property type="entry name" value="Glyco_trans_2-like"/>
</dbReference>
<dbReference type="GO" id="GO:0016757">
    <property type="term" value="F:glycosyltransferase activity"/>
    <property type="evidence" value="ECO:0007669"/>
    <property type="project" value="UniProtKB-KW"/>
</dbReference>
<feature type="transmembrane region" description="Helical" evidence="9">
    <location>
        <begin position="231"/>
        <end position="252"/>
    </location>
</feature>
<protein>
    <submittedName>
        <fullName evidence="11">Glycosyltransferase family 2 protein</fullName>
    </submittedName>
</protein>
<evidence type="ECO:0000256" key="8">
    <source>
        <dbReference type="ARBA" id="ARBA00038152"/>
    </source>
</evidence>
<dbReference type="InterPro" id="IPR029044">
    <property type="entry name" value="Nucleotide-diphossugar_trans"/>
</dbReference>
<evidence type="ECO:0000313" key="12">
    <source>
        <dbReference type="Proteomes" id="UP001179600"/>
    </source>
</evidence>
<dbReference type="Pfam" id="PF00535">
    <property type="entry name" value="Glycos_transf_2"/>
    <property type="match status" value="1"/>
</dbReference>
<evidence type="ECO:0000259" key="10">
    <source>
        <dbReference type="Pfam" id="PF00535"/>
    </source>
</evidence>
<evidence type="ECO:0000313" key="11">
    <source>
        <dbReference type="EMBL" id="WCG23188.1"/>
    </source>
</evidence>
<dbReference type="EMBL" id="CP116507">
    <property type="protein sequence ID" value="WCG23188.1"/>
    <property type="molecule type" value="Genomic_DNA"/>
</dbReference>
<name>A0AAE9XFQ1_9ENTE</name>
<dbReference type="CDD" id="cd04187">
    <property type="entry name" value="DPM1_like_bac"/>
    <property type="match status" value="1"/>
</dbReference>
<dbReference type="GO" id="GO:0005886">
    <property type="term" value="C:plasma membrane"/>
    <property type="evidence" value="ECO:0007669"/>
    <property type="project" value="UniProtKB-SubCell"/>
</dbReference>
<keyword evidence="7 9" id="KW-0472">Membrane</keyword>